<accession>D3G0A2</accession>
<dbReference type="STRING" id="398511.BpOF4_06595"/>
<evidence type="ECO:0000313" key="2">
    <source>
        <dbReference type="Proteomes" id="UP000001544"/>
    </source>
</evidence>
<keyword evidence="2" id="KW-1185">Reference proteome</keyword>
<dbReference type="HOGENOM" id="CLU_3380569_0_0_9"/>
<name>D3G0A2_ALKPO</name>
<organism evidence="1 2">
    <name type="scientific">Alkalihalophilus pseudofirmus (strain ATCC BAA-2126 / JCM 17055 / OF4)</name>
    <name type="common">Bacillus pseudofirmus</name>
    <dbReference type="NCBI Taxonomy" id="398511"/>
    <lineage>
        <taxon>Bacteria</taxon>
        <taxon>Bacillati</taxon>
        <taxon>Bacillota</taxon>
        <taxon>Bacilli</taxon>
        <taxon>Bacillales</taxon>
        <taxon>Bacillaceae</taxon>
        <taxon>Alkalihalophilus</taxon>
    </lineage>
</organism>
<gene>
    <name evidence="1" type="ordered locus">BpOF4_06595</name>
</gene>
<dbReference type="EMBL" id="CP001878">
    <property type="protein sequence ID" value="ADC49377.1"/>
    <property type="molecule type" value="Genomic_DNA"/>
</dbReference>
<sequence>MGSSSDLKAFANHQTTQQPVTLKALLGDQVFWG</sequence>
<dbReference type="AlphaFoldDB" id="D3G0A2"/>
<evidence type="ECO:0000313" key="1">
    <source>
        <dbReference type="EMBL" id="ADC49377.1"/>
    </source>
</evidence>
<proteinExistence type="predicted"/>
<dbReference type="KEGG" id="bpf:BpOF4_06595"/>
<reference evidence="1 2" key="1">
    <citation type="journal article" date="2011" name="Environ. Microbiol.">
        <title>Genome of alkaliphilic Bacillus pseudofirmus OF4 reveals adaptations that support the ability to grow in an external pH range from 7.5 to 11.4.</title>
        <authorList>
            <person name="Janto B."/>
            <person name="Ahmed A."/>
            <person name="Ito M."/>
            <person name="Liu J."/>
            <person name="Hicks D.B."/>
            <person name="Pagni S."/>
            <person name="Fackelmayer O.J."/>
            <person name="Smith T.A."/>
            <person name="Earl J."/>
            <person name="Elbourne L.D."/>
            <person name="Hassan K."/>
            <person name="Paulsen I.T."/>
            <person name="Kolsto A.B."/>
            <person name="Tourasse N.J."/>
            <person name="Ehrlich G.D."/>
            <person name="Boissy R."/>
            <person name="Ivey D.M."/>
            <person name="Li G."/>
            <person name="Xue Y."/>
            <person name="Ma Y."/>
            <person name="Hu F.Z."/>
            <person name="Krulwich T.A."/>
        </authorList>
    </citation>
    <scope>NUCLEOTIDE SEQUENCE [LARGE SCALE GENOMIC DNA]</scope>
    <source>
        <strain evidence="2">ATCC BAA-2126 / JCM 17055 / OF4</strain>
    </source>
</reference>
<protein>
    <submittedName>
        <fullName evidence="1">Uncharacterized protein</fullName>
    </submittedName>
</protein>
<dbReference type="Proteomes" id="UP000001544">
    <property type="component" value="Chromosome"/>
</dbReference>